<comment type="cofactor">
    <cofactor evidence="9">
        <name>[4Fe-4S] cluster</name>
        <dbReference type="ChEBI" id="CHEBI:49883"/>
    </cofactor>
    <text evidence="9">Binds 1 [4Fe-4S] cluster.</text>
</comment>
<dbReference type="InterPro" id="IPR012675">
    <property type="entry name" value="Beta-grasp_dom_sf"/>
</dbReference>
<protein>
    <recommendedName>
        <fullName evidence="9">Fumarate reductase iron-sulfur subunit</fullName>
        <ecNumber evidence="9">1.3.5.1</ecNumber>
    </recommendedName>
</protein>
<keyword evidence="6" id="KW-0560">Oxidoreductase</keyword>
<dbReference type="Pfam" id="PF13183">
    <property type="entry name" value="Fer4_8"/>
    <property type="match status" value="1"/>
</dbReference>
<dbReference type="InterPro" id="IPR006058">
    <property type="entry name" value="2Fe2S_fd_BS"/>
</dbReference>
<organism evidence="12 13">
    <name type="scientific">candidate division WOR-1 bacterium RIFCSPHIGHO2_01_FULL_53_15</name>
    <dbReference type="NCBI Taxonomy" id="1802564"/>
    <lineage>
        <taxon>Bacteria</taxon>
        <taxon>Bacillati</taxon>
        <taxon>Saganbacteria</taxon>
    </lineage>
</organism>
<dbReference type="PROSITE" id="PS51379">
    <property type="entry name" value="4FE4S_FER_2"/>
    <property type="match status" value="1"/>
</dbReference>
<gene>
    <name evidence="12" type="ORF">A2625_00810</name>
</gene>
<dbReference type="NCBIfam" id="TIGR00384">
    <property type="entry name" value="dhsB"/>
    <property type="match status" value="1"/>
</dbReference>
<dbReference type="GO" id="GO:0006099">
    <property type="term" value="P:tricarboxylic acid cycle"/>
    <property type="evidence" value="ECO:0007669"/>
    <property type="project" value="InterPro"/>
</dbReference>
<sequence length="231" mass="26110">MMVTFKIARFDSDKDKEPRFQTYEVPDEKEMSVLEALFYIVENLDGSLAFRYSCRGAVCGSCAMRINGQNRLACQTLIKKLGSTTITISPLPHLPVQKDLMVDMESFFAKYEKIKPYLINNDPIPDKEFKQSFKERAEIDEMINCILCGNCYSACTMAATNSDYLGPAALTKAYRFYADSRDTAKAERLRIIDGEDGAFRCHTLFNCAEVCPKNIVPTYSIQKLKGAACFK</sequence>
<dbReference type="PROSITE" id="PS00197">
    <property type="entry name" value="2FE2S_FER_1"/>
    <property type="match status" value="1"/>
</dbReference>
<evidence type="ECO:0000259" key="10">
    <source>
        <dbReference type="PROSITE" id="PS51085"/>
    </source>
</evidence>
<keyword evidence="7 9" id="KW-0408">Iron</keyword>
<dbReference type="Gene3D" id="1.10.1060.10">
    <property type="entry name" value="Alpha-helical ferredoxin"/>
    <property type="match status" value="1"/>
</dbReference>
<dbReference type="InterPro" id="IPR017896">
    <property type="entry name" value="4Fe4S_Fe-S-bd"/>
</dbReference>
<accession>A0A1F4Q3G8</accession>
<evidence type="ECO:0000313" key="12">
    <source>
        <dbReference type="EMBL" id="OGB90474.1"/>
    </source>
</evidence>
<dbReference type="GO" id="GO:0051538">
    <property type="term" value="F:3 iron, 4 sulfur cluster binding"/>
    <property type="evidence" value="ECO:0007669"/>
    <property type="project" value="UniProtKB-KW"/>
</dbReference>
<keyword evidence="8 9" id="KW-0411">Iron-sulfur</keyword>
<dbReference type="PROSITE" id="PS51085">
    <property type="entry name" value="2FE2S_FER_2"/>
    <property type="match status" value="1"/>
</dbReference>
<dbReference type="PANTHER" id="PTHR11921:SF29">
    <property type="entry name" value="SUCCINATE DEHYDROGENASE [UBIQUINONE] IRON-SULFUR SUBUNIT, MITOCHONDRIAL"/>
    <property type="match status" value="1"/>
</dbReference>
<evidence type="ECO:0000256" key="3">
    <source>
        <dbReference type="ARBA" id="ARBA00022485"/>
    </source>
</evidence>
<evidence type="ECO:0000256" key="1">
    <source>
        <dbReference type="ARBA" id="ARBA00005163"/>
    </source>
</evidence>
<comment type="similarity">
    <text evidence="2 9">Belongs to the succinate dehydrogenase/fumarate reductase iron-sulfur protein family.</text>
</comment>
<evidence type="ECO:0000256" key="5">
    <source>
        <dbReference type="ARBA" id="ARBA00022723"/>
    </source>
</evidence>
<evidence type="ECO:0000256" key="8">
    <source>
        <dbReference type="ARBA" id="ARBA00023014"/>
    </source>
</evidence>
<dbReference type="InterPro" id="IPR009051">
    <property type="entry name" value="Helical_ferredxn"/>
</dbReference>
<evidence type="ECO:0000256" key="4">
    <source>
        <dbReference type="ARBA" id="ARBA00022714"/>
    </source>
</evidence>
<dbReference type="EMBL" id="METM01000008">
    <property type="protein sequence ID" value="OGB90474.1"/>
    <property type="molecule type" value="Genomic_DNA"/>
</dbReference>
<dbReference type="CDD" id="cd00207">
    <property type="entry name" value="fer2"/>
    <property type="match status" value="1"/>
</dbReference>
<evidence type="ECO:0000313" key="13">
    <source>
        <dbReference type="Proteomes" id="UP000178724"/>
    </source>
</evidence>
<evidence type="ECO:0000256" key="9">
    <source>
        <dbReference type="RuleBase" id="RU361237"/>
    </source>
</evidence>
<dbReference type="EC" id="1.3.5.1" evidence="9"/>
<dbReference type="Proteomes" id="UP000178724">
    <property type="component" value="Unassembled WGS sequence"/>
</dbReference>
<comment type="catalytic activity">
    <reaction evidence="9">
        <text>a menaquinone + succinate = a menaquinol + fumarate</text>
        <dbReference type="Rhea" id="RHEA:27834"/>
        <dbReference type="Rhea" id="RHEA-COMP:9537"/>
        <dbReference type="Rhea" id="RHEA-COMP:9539"/>
        <dbReference type="ChEBI" id="CHEBI:16374"/>
        <dbReference type="ChEBI" id="CHEBI:18151"/>
        <dbReference type="ChEBI" id="CHEBI:29806"/>
        <dbReference type="ChEBI" id="CHEBI:30031"/>
        <dbReference type="EC" id="1.3.5.1"/>
    </reaction>
</comment>
<dbReference type="GO" id="GO:0046872">
    <property type="term" value="F:metal ion binding"/>
    <property type="evidence" value="ECO:0007669"/>
    <property type="project" value="UniProtKB-KW"/>
</dbReference>
<feature type="domain" description="2Fe-2S ferredoxin-type" evidence="10">
    <location>
        <begin position="1"/>
        <end position="92"/>
    </location>
</feature>
<dbReference type="PANTHER" id="PTHR11921">
    <property type="entry name" value="SUCCINATE DEHYDROGENASE IRON-SULFUR PROTEIN"/>
    <property type="match status" value="1"/>
</dbReference>
<dbReference type="InterPro" id="IPR025192">
    <property type="entry name" value="Succ_DH/fum_Rdtase_N"/>
</dbReference>
<evidence type="ECO:0000256" key="2">
    <source>
        <dbReference type="ARBA" id="ARBA00009433"/>
    </source>
</evidence>
<dbReference type="AlphaFoldDB" id="A0A1F4Q3G8"/>
<comment type="pathway">
    <text evidence="1">Carbohydrate metabolism; tricarboxylic acid cycle.</text>
</comment>
<keyword evidence="4 9" id="KW-0001">2Fe-2S</keyword>
<dbReference type="NCBIfam" id="NF004616">
    <property type="entry name" value="PRK05950.1"/>
    <property type="match status" value="1"/>
</dbReference>
<dbReference type="InterPro" id="IPR001041">
    <property type="entry name" value="2Fe-2S_ferredoxin-type"/>
</dbReference>
<evidence type="ECO:0000259" key="11">
    <source>
        <dbReference type="PROSITE" id="PS51379"/>
    </source>
</evidence>
<dbReference type="InterPro" id="IPR004489">
    <property type="entry name" value="Succ_DH/fum_Rdtase_Fe-S"/>
</dbReference>
<dbReference type="GO" id="GO:0051537">
    <property type="term" value="F:2 iron, 2 sulfur cluster binding"/>
    <property type="evidence" value="ECO:0007669"/>
    <property type="project" value="UniProtKB-KW"/>
</dbReference>
<comment type="caution">
    <text evidence="12">The sequence shown here is derived from an EMBL/GenBank/DDBJ whole genome shotgun (WGS) entry which is preliminary data.</text>
</comment>
<evidence type="ECO:0000256" key="7">
    <source>
        <dbReference type="ARBA" id="ARBA00023004"/>
    </source>
</evidence>
<name>A0A1F4Q3G8_UNCSA</name>
<dbReference type="SUPFAM" id="SSF54292">
    <property type="entry name" value="2Fe-2S ferredoxin-like"/>
    <property type="match status" value="1"/>
</dbReference>
<feature type="domain" description="4Fe-4S ferredoxin-type" evidence="11">
    <location>
        <begin position="135"/>
        <end position="165"/>
    </location>
</feature>
<comment type="cofactor">
    <cofactor evidence="9">
        <name>[3Fe-4S] cluster</name>
        <dbReference type="ChEBI" id="CHEBI:21137"/>
    </cofactor>
    <text evidence="9">Binds 1 [3Fe-4S] cluster.</text>
</comment>
<dbReference type="Gene3D" id="3.10.20.30">
    <property type="match status" value="1"/>
</dbReference>
<comment type="cofactor">
    <cofactor evidence="9">
        <name>[2Fe-2S] cluster</name>
        <dbReference type="ChEBI" id="CHEBI:190135"/>
    </cofactor>
    <text evidence="9">Binds 1 [2Fe-2S] cluster.</text>
</comment>
<dbReference type="InterPro" id="IPR050573">
    <property type="entry name" value="SDH/FRD_Iron-Sulfur"/>
</dbReference>
<dbReference type="InterPro" id="IPR036010">
    <property type="entry name" value="2Fe-2S_ferredoxin-like_sf"/>
</dbReference>
<dbReference type="Pfam" id="PF13085">
    <property type="entry name" value="Fer2_3"/>
    <property type="match status" value="1"/>
</dbReference>
<dbReference type="GO" id="GO:0009055">
    <property type="term" value="F:electron transfer activity"/>
    <property type="evidence" value="ECO:0007669"/>
    <property type="project" value="InterPro"/>
</dbReference>
<keyword evidence="9" id="KW-0003">3Fe-4S</keyword>
<dbReference type="GO" id="GO:0022904">
    <property type="term" value="P:respiratory electron transport chain"/>
    <property type="evidence" value="ECO:0007669"/>
    <property type="project" value="TreeGrafter"/>
</dbReference>
<proteinExistence type="inferred from homology"/>
<keyword evidence="3 9" id="KW-0004">4Fe-4S</keyword>
<dbReference type="GO" id="GO:0051539">
    <property type="term" value="F:4 iron, 4 sulfur cluster binding"/>
    <property type="evidence" value="ECO:0007669"/>
    <property type="project" value="UniProtKB-KW"/>
</dbReference>
<dbReference type="GO" id="GO:0008177">
    <property type="term" value="F:succinate dehydrogenase (quinone) activity"/>
    <property type="evidence" value="ECO:0007669"/>
    <property type="project" value="UniProtKB-EC"/>
</dbReference>
<evidence type="ECO:0000256" key="6">
    <source>
        <dbReference type="ARBA" id="ARBA00023002"/>
    </source>
</evidence>
<keyword evidence="5 9" id="KW-0479">Metal-binding</keyword>
<reference evidence="12 13" key="1">
    <citation type="journal article" date="2016" name="Nat. Commun.">
        <title>Thousands of microbial genomes shed light on interconnected biogeochemical processes in an aquifer system.</title>
        <authorList>
            <person name="Anantharaman K."/>
            <person name="Brown C.T."/>
            <person name="Hug L.A."/>
            <person name="Sharon I."/>
            <person name="Castelle C.J."/>
            <person name="Probst A.J."/>
            <person name="Thomas B.C."/>
            <person name="Singh A."/>
            <person name="Wilkins M.J."/>
            <person name="Karaoz U."/>
            <person name="Brodie E.L."/>
            <person name="Williams K.H."/>
            <person name="Hubbard S.S."/>
            <person name="Banfield J.F."/>
        </authorList>
    </citation>
    <scope>NUCLEOTIDE SEQUENCE [LARGE SCALE GENOMIC DNA]</scope>
</reference>
<dbReference type="SUPFAM" id="SSF46548">
    <property type="entry name" value="alpha-helical ferredoxin"/>
    <property type="match status" value="1"/>
</dbReference>
<dbReference type="FunFam" id="1.10.1060.10:FF:000003">
    <property type="entry name" value="Succinate dehydrogenase iron-sulfur subunit"/>
    <property type="match status" value="1"/>
</dbReference>